<evidence type="ECO:0000313" key="3">
    <source>
        <dbReference type="Proteomes" id="UP000233469"/>
    </source>
</evidence>
<proteinExistence type="predicted"/>
<feature type="compositionally biased region" description="Polar residues" evidence="1">
    <location>
        <begin position="133"/>
        <end position="145"/>
    </location>
</feature>
<organism evidence="2 3">
    <name type="scientific">Rhizophagus irregularis</name>
    <dbReference type="NCBI Taxonomy" id="588596"/>
    <lineage>
        <taxon>Eukaryota</taxon>
        <taxon>Fungi</taxon>
        <taxon>Fungi incertae sedis</taxon>
        <taxon>Mucoromycota</taxon>
        <taxon>Glomeromycotina</taxon>
        <taxon>Glomeromycetes</taxon>
        <taxon>Glomerales</taxon>
        <taxon>Glomeraceae</taxon>
        <taxon>Rhizophagus</taxon>
    </lineage>
</organism>
<dbReference type="Proteomes" id="UP000233469">
    <property type="component" value="Unassembled WGS sequence"/>
</dbReference>
<feature type="compositionally biased region" description="Polar residues" evidence="1">
    <location>
        <begin position="82"/>
        <end position="105"/>
    </location>
</feature>
<evidence type="ECO:0000313" key="2">
    <source>
        <dbReference type="EMBL" id="PKK58654.1"/>
    </source>
</evidence>
<reference evidence="2 3" key="1">
    <citation type="submission" date="2016-04" db="EMBL/GenBank/DDBJ databases">
        <title>Genome analyses suggest a sexual origin of heterokaryosis in a supposedly ancient asexual fungus.</title>
        <authorList>
            <person name="Ropars J."/>
            <person name="Sedzielewska K."/>
            <person name="Noel J."/>
            <person name="Charron P."/>
            <person name="Farinelli L."/>
            <person name="Marton T."/>
            <person name="Kruger M."/>
            <person name="Pelin A."/>
            <person name="Brachmann A."/>
            <person name="Corradi N."/>
        </authorList>
    </citation>
    <scope>NUCLEOTIDE SEQUENCE [LARGE SCALE GENOMIC DNA]</scope>
    <source>
        <strain evidence="2 3">C2</strain>
    </source>
</reference>
<dbReference type="VEuPathDB" id="FungiDB:FUN_015875"/>
<protein>
    <submittedName>
        <fullName evidence="2">Uncharacterized protein</fullName>
    </submittedName>
</protein>
<dbReference type="OrthoDB" id="2334632at2759"/>
<feature type="compositionally biased region" description="Basic residues" evidence="1">
    <location>
        <begin position="1"/>
        <end position="12"/>
    </location>
</feature>
<reference evidence="2 3" key="2">
    <citation type="submission" date="2017-10" db="EMBL/GenBank/DDBJ databases">
        <title>Extensive intraspecific genome diversity in a model arbuscular mycorrhizal fungus.</title>
        <authorList>
            <person name="Chen E.C.H."/>
            <person name="Morin E."/>
            <person name="Baudet D."/>
            <person name="Noel J."/>
            <person name="Ndikumana S."/>
            <person name="Charron P."/>
            <person name="St-Onge C."/>
            <person name="Giorgi J."/>
            <person name="Grigoriev I.V."/>
            <person name="Roux C."/>
            <person name="Martin F.M."/>
            <person name="Corradi N."/>
        </authorList>
    </citation>
    <scope>NUCLEOTIDE SEQUENCE [LARGE SCALE GENOMIC DNA]</scope>
    <source>
        <strain evidence="2 3">C2</strain>
    </source>
</reference>
<dbReference type="EMBL" id="LLXL01003465">
    <property type="protein sequence ID" value="PKK58654.1"/>
    <property type="molecule type" value="Genomic_DNA"/>
</dbReference>
<comment type="caution">
    <text evidence="2">The sequence shown here is derived from an EMBL/GenBank/DDBJ whole genome shotgun (WGS) entry which is preliminary data.</text>
</comment>
<feature type="compositionally biased region" description="Low complexity" evidence="1">
    <location>
        <begin position="114"/>
        <end position="132"/>
    </location>
</feature>
<gene>
    <name evidence="2" type="ORF">RhiirC2_795977</name>
</gene>
<feature type="compositionally biased region" description="Basic and acidic residues" evidence="1">
    <location>
        <begin position="13"/>
        <end position="30"/>
    </location>
</feature>
<accession>A0A2N1MAL8</accession>
<feature type="compositionally biased region" description="Polar residues" evidence="1">
    <location>
        <begin position="58"/>
        <end position="68"/>
    </location>
</feature>
<evidence type="ECO:0000256" key="1">
    <source>
        <dbReference type="SAM" id="MobiDB-lite"/>
    </source>
</evidence>
<feature type="compositionally biased region" description="Basic and acidic residues" evidence="1">
    <location>
        <begin position="41"/>
        <end position="55"/>
    </location>
</feature>
<sequence>MHNTRSKVSKHSAKNDQYDKHGSSSDKANIEEVYGTDEDGAPDRINTKRSKKDETTIDDNATSQQENAMNIDPPETEEHQLSSETDVPSRDQSNVEIQTPINNEPDNMHIDQHNNNTNGDSTTSTSLTQQTQKDNISPENHNNNIFKEYCS</sequence>
<dbReference type="AlphaFoldDB" id="A0A2N1MAL8"/>
<name>A0A2N1MAL8_9GLOM</name>
<feature type="region of interest" description="Disordered" evidence="1">
    <location>
        <begin position="1"/>
        <end position="151"/>
    </location>
</feature>